<dbReference type="WBParaSite" id="EVEC_0000464801-mRNA-1">
    <property type="protein sequence ID" value="EVEC_0000464801-mRNA-1"/>
    <property type="gene ID" value="EVEC_0000464801"/>
</dbReference>
<gene>
    <name evidence="2" type="ORF">EVEC_LOCUS4356</name>
</gene>
<name>A0A0N4V3L4_ENTVE</name>
<reference evidence="2 3" key="2">
    <citation type="submission" date="2018-10" db="EMBL/GenBank/DDBJ databases">
        <authorList>
            <consortium name="Pathogen Informatics"/>
        </authorList>
    </citation>
    <scope>NUCLEOTIDE SEQUENCE [LARGE SCALE GENOMIC DNA]</scope>
</reference>
<accession>A0A0N4V3L4</accession>
<evidence type="ECO:0000313" key="2">
    <source>
        <dbReference type="EMBL" id="VDD89605.1"/>
    </source>
</evidence>
<dbReference type="OrthoDB" id="5846314at2759"/>
<evidence type="ECO:0000313" key="3">
    <source>
        <dbReference type="Proteomes" id="UP000274131"/>
    </source>
</evidence>
<feature type="compositionally biased region" description="Low complexity" evidence="1">
    <location>
        <begin position="273"/>
        <end position="289"/>
    </location>
</feature>
<dbReference type="EMBL" id="UXUI01007834">
    <property type="protein sequence ID" value="VDD89605.1"/>
    <property type="molecule type" value="Genomic_DNA"/>
</dbReference>
<feature type="region of interest" description="Disordered" evidence="1">
    <location>
        <begin position="78"/>
        <end position="224"/>
    </location>
</feature>
<sequence length="424" mass="46164">MSGPGGYGGSQNQQMYGHQTMQRNTSGGQLSSMMPHPGMMMTSSQAQMMNQQSGIMVSQAGYTQNMGQQMTQMMPNMGSQSHMGQTMGQSMMQQPPHMGQPQPMPPTSHMNVQLSQQQPQVVATQQHMSYQQVYMQHQQPQTVSSSSLYVPPRNSPHSVPAPLSQGPSSTGGPASNNPQTPINPPSMNPASQQHPTPATPQQAPSSVQSLPPQEPPAAPAELPPDPINVARLLILKDLRHSIEKLSKATSEYFGPTQPGNPPSANPQSVNPQSVNPMSVNPMSVNPSSVKSDEPKSVESPEKKVPLAPKDAYNSAMDEFLAICDQIEANLVDLFAISESFLVVQEAHRQFKTFEKMLSGQVFSPTDLPNTNYWNYAQAHIEPAMRIRNALRSTLENNNAILQLLRSARVRNRGPPAKSMLDIDS</sequence>
<feature type="compositionally biased region" description="Low complexity" evidence="1">
    <location>
        <begin position="78"/>
        <end position="101"/>
    </location>
</feature>
<reference evidence="4" key="1">
    <citation type="submission" date="2017-02" db="UniProtKB">
        <authorList>
            <consortium name="WormBaseParasite"/>
        </authorList>
    </citation>
    <scope>IDENTIFICATION</scope>
</reference>
<feature type="region of interest" description="Disordered" evidence="1">
    <location>
        <begin position="251"/>
        <end position="304"/>
    </location>
</feature>
<feature type="compositionally biased region" description="Pro residues" evidence="1">
    <location>
        <begin position="212"/>
        <end position="224"/>
    </location>
</feature>
<dbReference type="AlphaFoldDB" id="A0A0N4V3L4"/>
<evidence type="ECO:0000313" key="4">
    <source>
        <dbReference type="WBParaSite" id="EVEC_0000464801-mRNA-1"/>
    </source>
</evidence>
<feature type="compositionally biased region" description="Basic and acidic residues" evidence="1">
    <location>
        <begin position="290"/>
        <end position="304"/>
    </location>
</feature>
<protein>
    <submittedName>
        <fullName evidence="4">Mediator complex subunit 29</fullName>
    </submittedName>
</protein>
<feature type="compositionally biased region" description="Low complexity" evidence="1">
    <location>
        <begin position="189"/>
        <end position="206"/>
    </location>
</feature>
<organism evidence="4">
    <name type="scientific">Enterobius vermicularis</name>
    <name type="common">Human pinworm</name>
    <dbReference type="NCBI Taxonomy" id="51028"/>
    <lineage>
        <taxon>Eukaryota</taxon>
        <taxon>Metazoa</taxon>
        <taxon>Ecdysozoa</taxon>
        <taxon>Nematoda</taxon>
        <taxon>Chromadorea</taxon>
        <taxon>Rhabditida</taxon>
        <taxon>Spirurina</taxon>
        <taxon>Oxyuridomorpha</taxon>
        <taxon>Oxyuroidea</taxon>
        <taxon>Oxyuridae</taxon>
        <taxon>Enterobius</taxon>
    </lineage>
</organism>
<evidence type="ECO:0000256" key="1">
    <source>
        <dbReference type="SAM" id="MobiDB-lite"/>
    </source>
</evidence>
<keyword evidence="3" id="KW-1185">Reference proteome</keyword>
<dbReference type="Proteomes" id="UP000274131">
    <property type="component" value="Unassembled WGS sequence"/>
</dbReference>
<feature type="compositionally biased region" description="Polar residues" evidence="1">
    <location>
        <begin position="165"/>
        <end position="180"/>
    </location>
</feature>
<feature type="compositionally biased region" description="Low complexity" evidence="1">
    <location>
        <begin position="112"/>
        <end position="141"/>
    </location>
</feature>
<dbReference type="STRING" id="51028.A0A0N4V3L4"/>
<proteinExistence type="predicted"/>